<evidence type="ECO:0000256" key="8">
    <source>
        <dbReference type="ARBA" id="ARBA00023136"/>
    </source>
</evidence>
<evidence type="ECO:0000256" key="6">
    <source>
        <dbReference type="ARBA" id="ARBA00022989"/>
    </source>
</evidence>
<evidence type="ECO:0000256" key="9">
    <source>
        <dbReference type="ARBA" id="ARBA00031586"/>
    </source>
</evidence>
<keyword evidence="5" id="KW-1278">Translocase</keyword>
<keyword evidence="7" id="KW-0520">NAD</keyword>
<feature type="transmembrane region" description="Helical" evidence="11">
    <location>
        <begin position="6"/>
        <end position="25"/>
    </location>
</feature>
<name>A0A8T9ZY30_9HEMI</name>
<feature type="transmembrane region" description="Helical" evidence="11">
    <location>
        <begin position="59"/>
        <end position="84"/>
    </location>
</feature>
<evidence type="ECO:0000256" key="7">
    <source>
        <dbReference type="ARBA" id="ARBA00023027"/>
    </source>
</evidence>
<dbReference type="Gene3D" id="1.10.287.3510">
    <property type="match status" value="1"/>
</dbReference>
<evidence type="ECO:0000313" key="12">
    <source>
        <dbReference type="EMBL" id="UPL65994.1"/>
    </source>
</evidence>
<accession>A0A8T9ZY30</accession>
<sequence>MFNISLMINLLFVFMFVSGLLVFCFMNKHILVSLLGLEYLVLSIFMFFIFFFVDLLGDYYMILLFLVFSVCEGVLGLSVLVMLIRSHGNDFIYSLCLDMW</sequence>
<comment type="similarity">
    <text evidence="2">Belongs to the complex I subunit 4L family.</text>
</comment>
<organism evidence="12">
    <name type="scientific">Isometopus sp</name>
    <dbReference type="NCBI Taxonomy" id="2931297"/>
    <lineage>
        <taxon>Eukaryota</taxon>
        <taxon>Metazoa</taxon>
        <taxon>Ecdysozoa</taxon>
        <taxon>Arthropoda</taxon>
        <taxon>Hexapoda</taxon>
        <taxon>Insecta</taxon>
        <taxon>Pterygota</taxon>
        <taxon>Neoptera</taxon>
        <taxon>Paraneoptera</taxon>
        <taxon>Hemiptera</taxon>
        <taxon>Heteroptera</taxon>
        <taxon>Panheteroptera</taxon>
        <taxon>Cimicomorpha</taxon>
        <taxon>Miridae</taxon>
        <taxon>Isometopini</taxon>
        <taxon>Isometopus</taxon>
    </lineage>
</organism>
<dbReference type="InterPro" id="IPR039428">
    <property type="entry name" value="NUOK/Mnh_C1-like"/>
</dbReference>
<evidence type="ECO:0000256" key="1">
    <source>
        <dbReference type="ARBA" id="ARBA00004141"/>
    </source>
</evidence>
<evidence type="ECO:0000256" key="2">
    <source>
        <dbReference type="ARBA" id="ARBA00010519"/>
    </source>
</evidence>
<evidence type="ECO:0000256" key="11">
    <source>
        <dbReference type="SAM" id="Phobius"/>
    </source>
</evidence>
<evidence type="ECO:0000256" key="5">
    <source>
        <dbReference type="ARBA" id="ARBA00022967"/>
    </source>
</evidence>
<comment type="subcellular location">
    <subcellularLocation>
        <location evidence="1">Membrane</location>
        <topology evidence="1">Multi-pass membrane protein</topology>
    </subcellularLocation>
</comment>
<dbReference type="Pfam" id="PF00420">
    <property type="entry name" value="Oxidored_q2"/>
    <property type="match status" value="1"/>
</dbReference>
<keyword evidence="8 11" id="KW-0472">Membrane</keyword>
<keyword evidence="6 11" id="KW-1133">Transmembrane helix</keyword>
<geneLocation type="mitochondrion" evidence="12"/>
<evidence type="ECO:0000256" key="4">
    <source>
        <dbReference type="ARBA" id="ARBA00022692"/>
    </source>
</evidence>
<dbReference type="EMBL" id="MW619700">
    <property type="protein sequence ID" value="UPL65994.1"/>
    <property type="molecule type" value="Genomic_DNA"/>
</dbReference>
<evidence type="ECO:0000256" key="3">
    <source>
        <dbReference type="ARBA" id="ARBA00016612"/>
    </source>
</evidence>
<feature type="transmembrane region" description="Helical" evidence="11">
    <location>
        <begin position="32"/>
        <end position="53"/>
    </location>
</feature>
<dbReference type="AlphaFoldDB" id="A0A8T9ZY30"/>
<reference evidence="12" key="1">
    <citation type="journal article" date="2022" name="Cladistics">
        <title>Diversification of the phytophagous lineages of true bugs (Insecta: Hemiptera: Heteroptera) shortly after that of the flowering plants.</title>
        <authorList>
            <person name="Ye F."/>
            <person name="Kment P."/>
            <person name="Redei D."/>
            <person name="Luo J.Y."/>
            <person name="Wang Y.H."/>
            <person name="Kuechler S.M."/>
            <person name="Zhang W.W."/>
            <person name="Chen P.P."/>
            <person name="Wu H.Y."/>
            <person name="Wu Y.Z."/>
            <person name="Sun X.Y."/>
            <person name="Ding L."/>
            <person name="Wang Y.R."/>
            <person name="Xie Q."/>
        </authorList>
    </citation>
    <scope>NUCLEOTIDE SEQUENCE</scope>
</reference>
<comment type="catalytic activity">
    <reaction evidence="10">
        <text>a ubiquinone + NADH + 5 H(+)(in) = a ubiquinol + NAD(+) + 4 H(+)(out)</text>
        <dbReference type="Rhea" id="RHEA:29091"/>
        <dbReference type="Rhea" id="RHEA-COMP:9565"/>
        <dbReference type="Rhea" id="RHEA-COMP:9566"/>
        <dbReference type="ChEBI" id="CHEBI:15378"/>
        <dbReference type="ChEBI" id="CHEBI:16389"/>
        <dbReference type="ChEBI" id="CHEBI:17976"/>
        <dbReference type="ChEBI" id="CHEBI:57540"/>
        <dbReference type="ChEBI" id="CHEBI:57945"/>
        <dbReference type="EC" id="7.1.1.2"/>
    </reaction>
</comment>
<keyword evidence="12" id="KW-0496">Mitochondrion</keyword>
<protein>
    <recommendedName>
        <fullName evidence="3">NADH-ubiquinone oxidoreductase chain 4L</fullName>
    </recommendedName>
    <alternativeName>
        <fullName evidence="9">NADH dehydrogenase subunit 4L</fullName>
    </alternativeName>
</protein>
<dbReference type="GO" id="GO:0008137">
    <property type="term" value="F:NADH dehydrogenase (ubiquinone) activity"/>
    <property type="evidence" value="ECO:0007669"/>
    <property type="project" value="UniProtKB-EC"/>
</dbReference>
<evidence type="ECO:0000256" key="10">
    <source>
        <dbReference type="ARBA" id="ARBA00049551"/>
    </source>
</evidence>
<dbReference type="GO" id="GO:0016020">
    <property type="term" value="C:membrane"/>
    <property type="evidence" value="ECO:0007669"/>
    <property type="project" value="UniProtKB-SubCell"/>
</dbReference>
<proteinExistence type="inferred from homology"/>
<keyword evidence="4 11" id="KW-0812">Transmembrane</keyword>